<name>A0ABT1JH08_ACTCY</name>
<dbReference type="InterPro" id="IPR013750">
    <property type="entry name" value="GHMP_kinase_C_dom"/>
</dbReference>
<dbReference type="PANTHER" id="PTHR10457">
    <property type="entry name" value="MEVALONATE KINASE/GALACTOKINASE"/>
    <property type="match status" value="1"/>
</dbReference>
<dbReference type="EMBL" id="AUBJ02000001">
    <property type="protein sequence ID" value="MCP2331775.1"/>
    <property type="molecule type" value="Genomic_DNA"/>
</dbReference>
<dbReference type="PRINTS" id="PR00959">
    <property type="entry name" value="MEVGALKINASE"/>
</dbReference>
<comment type="caution">
    <text evidence="11">The sequence shown here is derived from an EMBL/GenBank/DDBJ whole genome shotgun (WGS) entry which is preliminary data.</text>
</comment>
<evidence type="ECO:0000259" key="10">
    <source>
        <dbReference type="Pfam" id="PF10509"/>
    </source>
</evidence>
<dbReference type="Pfam" id="PF00288">
    <property type="entry name" value="GHMP_kinases_N"/>
    <property type="match status" value="1"/>
</dbReference>
<dbReference type="InterPro" id="IPR014721">
    <property type="entry name" value="Ribsml_uS5_D2-typ_fold_subgr"/>
</dbReference>
<evidence type="ECO:0000256" key="2">
    <source>
        <dbReference type="ARBA" id="ARBA00022679"/>
    </source>
</evidence>
<dbReference type="Proteomes" id="UP000791080">
    <property type="component" value="Unassembled WGS sequence"/>
</dbReference>
<feature type="domain" description="GHMP kinase C-terminal" evidence="9">
    <location>
        <begin position="290"/>
        <end position="368"/>
    </location>
</feature>
<dbReference type="SUPFAM" id="SSF54211">
    <property type="entry name" value="Ribosomal protein S5 domain 2-like"/>
    <property type="match status" value="1"/>
</dbReference>
<accession>A0ABT1JH08</accession>
<evidence type="ECO:0000256" key="7">
    <source>
        <dbReference type="NCBIfam" id="TIGR00131"/>
    </source>
</evidence>
<evidence type="ECO:0000256" key="5">
    <source>
        <dbReference type="ARBA" id="ARBA00022840"/>
    </source>
</evidence>
<dbReference type="NCBIfam" id="TIGR00131">
    <property type="entry name" value="gal_kin"/>
    <property type="match status" value="1"/>
</dbReference>
<dbReference type="PROSITE" id="PS00106">
    <property type="entry name" value="GALACTOKINASE"/>
    <property type="match status" value="1"/>
</dbReference>
<evidence type="ECO:0000313" key="12">
    <source>
        <dbReference type="Proteomes" id="UP000791080"/>
    </source>
</evidence>
<dbReference type="InterPro" id="IPR006204">
    <property type="entry name" value="GHMP_kinase_N_dom"/>
</dbReference>
<dbReference type="RefSeq" id="WP_026418316.1">
    <property type="nucleotide sequence ID" value="NZ_AUBJ02000001.1"/>
</dbReference>
<evidence type="ECO:0000256" key="6">
    <source>
        <dbReference type="ARBA" id="ARBA00023144"/>
    </source>
</evidence>
<dbReference type="InterPro" id="IPR000705">
    <property type="entry name" value="Galactokinase"/>
</dbReference>
<dbReference type="InterPro" id="IPR020568">
    <property type="entry name" value="Ribosomal_Su5_D2-typ_SF"/>
</dbReference>
<gene>
    <name evidence="11" type="ORF">G443_002045</name>
</gene>
<proteinExistence type="inferred from homology"/>
<dbReference type="Gene3D" id="3.30.230.10">
    <property type="match status" value="1"/>
</dbReference>
<evidence type="ECO:0000313" key="11">
    <source>
        <dbReference type="EMBL" id="MCP2331775.1"/>
    </source>
</evidence>
<evidence type="ECO:0000259" key="8">
    <source>
        <dbReference type="Pfam" id="PF00288"/>
    </source>
</evidence>
<feature type="domain" description="Galactokinase N-terminal" evidence="10">
    <location>
        <begin position="10"/>
        <end position="58"/>
    </location>
</feature>
<keyword evidence="4" id="KW-0418">Kinase</keyword>
<evidence type="ECO:0000256" key="3">
    <source>
        <dbReference type="ARBA" id="ARBA00022741"/>
    </source>
</evidence>
<dbReference type="InterPro" id="IPR006206">
    <property type="entry name" value="Mevalonate/galactokinase"/>
</dbReference>
<dbReference type="PIRSF" id="PIRSF000530">
    <property type="entry name" value="Galactokinase"/>
    <property type="match status" value="1"/>
</dbReference>
<dbReference type="Gene3D" id="3.30.70.890">
    <property type="entry name" value="GHMP kinase, C-terminal domain"/>
    <property type="match status" value="1"/>
</dbReference>
<protein>
    <recommendedName>
        <fullName evidence="7">Galactokinase</fullName>
        <ecNumber evidence="7">2.7.1.6</ecNumber>
    </recommendedName>
</protein>
<organism evidence="11 12">
    <name type="scientific">Actinoalloteichus caeruleus DSM 43889</name>
    <dbReference type="NCBI Taxonomy" id="1120930"/>
    <lineage>
        <taxon>Bacteria</taxon>
        <taxon>Bacillati</taxon>
        <taxon>Actinomycetota</taxon>
        <taxon>Actinomycetes</taxon>
        <taxon>Pseudonocardiales</taxon>
        <taxon>Pseudonocardiaceae</taxon>
        <taxon>Actinoalloteichus</taxon>
        <taxon>Actinoalloteichus cyanogriseus</taxon>
    </lineage>
</organism>
<dbReference type="PANTHER" id="PTHR10457:SF7">
    <property type="entry name" value="GALACTOKINASE-RELATED"/>
    <property type="match status" value="1"/>
</dbReference>
<keyword evidence="2" id="KW-0808">Transferase</keyword>
<evidence type="ECO:0000256" key="4">
    <source>
        <dbReference type="ARBA" id="ARBA00022777"/>
    </source>
</evidence>
<dbReference type="SUPFAM" id="SSF55060">
    <property type="entry name" value="GHMP Kinase, C-terminal domain"/>
    <property type="match status" value="1"/>
</dbReference>
<dbReference type="InterPro" id="IPR036554">
    <property type="entry name" value="GHMP_kinase_C_sf"/>
</dbReference>
<keyword evidence="12" id="KW-1185">Reference proteome</keyword>
<dbReference type="Pfam" id="PF10509">
    <property type="entry name" value="GalKase_gal_bdg"/>
    <property type="match status" value="1"/>
</dbReference>
<dbReference type="EC" id="2.7.1.6" evidence="7"/>
<dbReference type="PROSITE" id="PS00627">
    <property type="entry name" value="GHMP_KINASES_ATP"/>
    <property type="match status" value="1"/>
</dbReference>
<comment type="similarity">
    <text evidence="1">Belongs to the GHMP kinase family. GalK subfamily.</text>
</comment>
<dbReference type="InterPro" id="IPR019741">
    <property type="entry name" value="Galactokinase_CS"/>
</dbReference>
<dbReference type="Pfam" id="PF08544">
    <property type="entry name" value="GHMP_kinases_C"/>
    <property type="match status" value="1"/>
</dbReference>
<dbReference type="InterPro" id="IPR019539">
    <property type="entry name" value="GalKase_N"/>
</dbReference>
<dbReference type="InterPro" id="IPR006203">
    <property type="entry name" value="GHMP_knse_ATP-bd_CS"/>
</dbReference>
<feature type="domain" description="GHMP kinase N-terminal" evidence="8">
    <location>
        <begin position="97"/>
        <end position="186"/>
    </location>
</feature>
<reference evidence="11 12" key="1">
    <citation type="submission" date="2022-06" db="EMBL/GenBank/DDBJ databases">
        <title>Genomic Encyclopedia of Type Strains, Phase I: the one thousand microbial genomes (KMG-I) project.</title>
        <authorList>
            <person name="Kyrpides N."/>
        </authorList>
    </citation>
    <scope>NUCLEOTIDE SEQUENCE [LARGE SCALE GENOMIC DNA]</scope>
    <source>
        <strain evidence="11 12">DSM 43889</strain>
    </source>
</reference>
<keyword evidence="3" id="KW-0547">Nucleotide-binding</keyword>
<keyword evidence="6" id="KW-0119">Carbohydrate metabolism</keyword>
<keyword evidence="5" id="KW-0067">ATP-binding</keyword>
<sequence length="392" mass="41420">MTPGRRAARTFQELHGRAPEVVWSAPGRANLIGEHTDYNGGLVLPFALPYRIAVAASPREDGLVGMTTVDDSGHARAAAPVPLAEVEPGDVTGWSAYPAGVAWVLRDAGLQREGVELVIAGDVPSGAGLSSSAALECAVALALLDLAGRPVTDDSDRVQVARWAQLAENDFVGAPTGVLDQMASLCCQEAHLLLYDVSTEEREQVPFDPASEGLEVLVIDSGTRHEHSESGYADRRAGCEQAVKQLGVTSLSAIEPRELPERLSQLDPALRPLARHVVTENQRVRDTVALLRTGRTWEAGALLTESHVSLRDDYRVSCPELDLAVDVAVEAGAAGARMMGGGFGGSGIALVETERGPAVRRAVTDAYRAEGLADPRFFSAVPAAGAGRDLDR</sequence>
<dbReference type="PRINTS" id="PR00473">
    <property type="entry name" value="GALCTOKINASE"/>
</dbReference>
<keyword evidence="6" id="KW-0299">Galactose metabolism</keyword>
<evidence type="ECO:0000259" key="9">
    <source>
        <dbReference type="Pfam" id="PF08544"/>
    </source>
</evidence>
<evidence type="ECO:0000256" key="1">
    <source>
        <dbReference type="ARBA" id="ARBA00006566"/>
    </source>
</evidence>